<evidence type="ECO:0000313" key="2">
    <source>
        <dbReference type="EMBL" id="AZS29917.1"/>
    </source>
</evidence>
<protein>
    <submittedName>
        <fullName evidence="2">ATP-binding protein</fullName>
    </submittedName>
</protein>
<sequence>MIEEIIFKNVLSFKKETTFSFEATPDTTFETQHVVTMPNGTRLLKLGIVYGPNAGGKSNLLYAISALRDFMVFDPLNMDEPTGFEPFLLDKETPNLPSEYSIKFWVNGIRYWYQLTATTKLVIHEKLSYYKTVQPIKVFERVLEDGQSVLSFNPAVQKIDQEEQKALTLNCLPNKSFFAARGRVNMKMEHVDGVRQWIRNRFMPMVGPFTNMEKYSKRKIREDVNFKEHLLRFLHQADFNITGLSEKTEEKPLPPYFHKYLQIQDSLPEDKKKELLTLEAYKEHVLGFEHTVENERGLETYELSTRQESDGTTRVMDIEAAIYEAIKNNSVLLLDEIESSLHPNLIEFILQEYIMNSNESQMLITTHYPGLLNTIDDLVRKDNIWFVEKDKSGTTDLYSLVEFKGLNKISKIERAYRKGQFGALPNI</sequence>
<keyword evidence="2" id="KW-0547">Nucleotide-binding</keyword>
<accession>A0A3S9VTN1</accession>
<gene>
    <name evidence="2" type="ORF">D8S85_10390</name>
</gene>
<organism evidence="2 3">
    <name type="scientific">Butyricimonas faecalis</name>
    <dbReference type="NCBI Taxonomy" id="2093856"/>
    <lineage>
        <taxon>Bacteria</taxon>
        <taxon>Pseudomonadati</taxon>
        <taxon>Bacteroidota</taxon>
        <taxon>Bacteroidia</taxon>
        <taxon>Bacteroidales</taxon>
        <taxon>Odoribacteraceae</taxon>
        <taxon>Butyricimonas</taxon>
    </lineage>
</organism>
<name>A0A3S9VTN1_9BACT</name>
<dbReference type="CDD" id="cd00267">
    <property type="entry name" value="ABC_ATPase"/>
    <property type="match status" value="1"/>
</dbReference>
<dbReference type="Gene3D" id="3.40.50.300">
    <property type="entry name" value="P-loop containing nucleotide triphosphate hydrolases"/>
    <property type="match status" value="1"/>
</dbReference>
<dbReference type="PANTHER" id="PTHR40396:SF1">
    <property type="entry name" value="ATPASE AAA-TYPE CORE DOMAIN-CONTAINING PROTEIN"/>
    <property type="match status" value="1"/>
</dbReference>
<dbReference type="InterPro" id="IPR027417">
    <property type="entry name" value="P-loop_NTPase"/>
</dbReference>
<reference evidence="2 3" key="1">
    <citation type="submission" date="2018-10" db="EMBL/GenBank/DDBJ databases">
        <title>Butyricimonas faecalis sp. nov., isolated from human faeces and emended description of the genus Butyricimonas.</title>
        <authorList>
            <person name="Le Roy T."/>
            <person name="Van der Smissen P."/>
            <person name="Paquot A."/>
            <person name="Delzenne N."/>
            <person name="Muccioli G."/>
            <person name="Collet J.-F."/>
            <person name="Cani P.D."/>
        </authorList>
    </citation>
    <scope>NUCLEOTIDE SEQUENCE [LARGE SCALE GENOMIC DNA]</scope>
    <source>
        <strain evidence="2 3">H184</strain>
    </source>
</reference>
<keyword evidence="2" id="KW-0067">ATP-binding</keyword>
<proteinExistence type="predicted"/>
<dbReference type="GO" id="GO:0016887">
    <property type="term" value="F:ATP hydrolysis activity"/>
    <property type="evidence" value="ECO:0007669"/>
    <property type="project" value="InterPro"/>
</dbReference>
<dbReference type="PANTHER" id="PTHR40396">
    <property type="entry name" value="ATPASE-LIKE PROTEIN"/>
    <property type="match status" value="1"/>
</dbReference>
<dbReference type="OrthoDB" id="9809324at2"/>
<dbReference type="GO" id="GO:0005524">
    <property type="term" value="F:ATP binding"/>
    <property type="evidence" value="ECO:0007669"/>
    <property type="project" value="UniProtKB-KW"/>
</dbReference>
<dbReference type="RefSeq" id="WP_106480638.1">
    <property type="nucleotide sequence ID" value="NZ_CP032819.1"/>
</dbReference>
<evidence type="ECO:0000259" key="1">
    <source>
        <dbReference type="Pfam" id="PF13304"/>
    </source>
</evidence>
<keyword evidence="3" id="KW-1185">Reference proteome</keyword>
<dbReference type="Proteomes" id="UP000270673">
    <property type="component" value="Chromosome"/>
</dbReference>
<dbReference type="InterPro" id="IPR003959">
    <property type="entry name" value="ATPase_AAA_core"/>
</dbReference>
<dbReference type="AlphaFoldDB" id="A0A3S9VTN1"/>
<dbReference type="KEGG" id="buy:D8S85_10390"/>
<dbReference type="SUPFAM" id="SSF52540">
    <property type="entry name" value="P-loop containing nucleoside triphosphate hydrolases"/>
    <property type="match status" value="1"/>
</dbReference>
<dbReference type="EMBL" id="CP032819">
    <property type="protein sequence ID" value="AZS29917.1"/>
    <property type="molecule type" value="Genomic_DNA"/>
</dbReference>
<evidence type="ECO:0000313" key="3">
    <source>
        <dbReference type="Proteomes" id="UP000270673"/>
    </source>
</evidence>
<dbReference type="Pfam" id="PF13304">
    <property type="entry name" value="AAA_21"/>
    <property type="match status" value="1"/>
</dbReference>
<feature type="domain" description="ATPase AAA-type core" evidence="1">
    <location>
        <begin position="49"/>
        <end position="373"/>
    </location>
</feature>